<dbReference type="InterPro" id="IPR039448">
    <property type="entry name" value="Beta_helix"/>
</dbReference>
<dbReference type="Proteomes" id="UP001189429">
    <property type="component" value="Unassembled WGS sequence"/>
</dbReference>
<comment type="caution">
    <text evidence="2">The sequence shown here is derived from an EMBL/GenBank/DDBJ whole genome shotgun (WGS) entry which is preliminary data.</text>
</comment>
<gene>
    <name evidence="2" type="ORF">PCOR1329_LOCUS83385</name>
</gene>
<reference evidence="2" key="1">
    <citation type="submission" date="2023-10" db="EMBL/GenBank/DDBJ databases">
        <authorList>
            <person name="Chen Y."/>
            <person name="Shah S."/>
            <person name="Dougan E. K."/>
            <person name="Thang M."/>
            <person name="Chan C."/>
        </authorList>
    </citation>
    <scope>NUCLEOTIDE SEQUENCE [LARGE SCALE GENOMIC DNA]</scope>
</reference>
<dbReference type="InterPro" id="IPR012334">
    <property type="entry name" value="Pectin_lyas_fold"/>
</dbReference>
<dbReference type="Gene3D" id="2.160.20.10">
    <property type="entry name" value="Single-stranded right-handed beta-helix, Pectin lyase-like"/>
    <property type="match status" value="1"/>
</dbReference>
<dbReference type="EMBL" id="CAUYUJ010022078">
    <property type="protein sequence ID" value="CAK0908789.1"/>
    <property type="molecule type" value="Genomic_DNA"/>
</dbReference>
<feature type="domain" description="Right handed beta helix" evidence="1">
    <location>
        <begin position="133"/>
        <end position="263"/>
    </location>
</feature>
<evidence type="ECO:0000313" key="2">
    <source>
        <dbReference type="EMBL" id="CAK0908789.1"/>
    </source>
</evidence>
<evidence type="ECO:0000259" key="1">
    <source>
        <dbReference type="Pfam" id="PF13229"/>
    </source>
</evidence>
<accession>A0ABN9YCX7</accession>
<evidence type="ECO:0000313" key="3">
    <source>
        <dbReference type="Proteomes" id="UP001189429"/>
    </source>
</evidence>
<sequence length="280" mass="29998">MQSGDDAPVLTDDIIDRIARLTGWRGWLISWSKVASRYRPLDWLRAAGSELDAKIVVVPDDAPRINAGISAAQSIVDNTDAASDLPRVVFVRPGIYNESVRVFADIVLCGLGERGDVTVRSQGWEPALVLGGFTVRSNGNMAAASAGARASVHGLTLSNSNQLQSVSVYCTSGQPRVSHCDIHGTVRVSGSNAKPVITRCRVIGSRSCGIRVCDHASGKVSNCGLIRNRLAAIRVSFCASPVFESNWFDGNGQEGVLVDDKGGFDSDDDICFEEQEELTM</sequence>
<protein>
    <recommendedName>
        <fullName evidence="1">Right handed beta helix domain-containing protein</fullName>
    </recommendedName>
</protein>
<dbReference type="InterPro" id="IPR011050">
    <property type="entry name" value="Pectin_lyase_fold/virulence"/>
</dbReference>
<dbReference type="SUPFAM" id="SSF51126">
    <property type="entry name" value="Pectin lyase-like"/>
    <property type="match status" value="1"/>
</dbReference>
<keyword evidence="3" id="KW-1185">Reference proteome</keyword>
<dbReference type="Pfam" id="PF13229">
    <property type="entry name" value="Beta_helix"/>
    <property type="match status" value="1"/>
</dbReference>
<organism evidence="2 3">
    <name type="scientific">Prorocentrum cordatum</name>
    <dbReference type="NCBI Taxonomy" id="2364126"/>
    <lineage>
        <taxon>Eukaryota</taxon>
        <taxon>Sar</taxon>
        <taxon>Alveolata</taxon>
        <taxon>Dinophyceae</taxon>
        <taxon>Prorocentrales</taxon>
        <taxon>Prorocentraceae</taxon>
        <taxon>Prorocentrum</taxon>
    </lineage>
</organism>
<name>A0ABN9YCX7_9DINO</name>
<proteinExistence type="predicted"/>